<feature type="region of interest" description="Disordered" evidence="1">
    <location>
        <begin position="39"/>
        <end position="103"/>
    </location>
</feature>
<feature type="compositionally biased region" description="Polar residues" evidence="1">
    <location>
        <begin position="94"/>
        <end position="103"/>
    </location>
</feature>
<feature type="compositionally biased region" description="Basic and acidic residues" evidence="1">
    <location>
        <begin position="66"/>
        <end position="75"/>
    </location>
</feature>
<evidence type="ECO:0000256" key="1">
    <source>
        <dbReference type="SAM" id="MobiDB-lite"/>
    </source>
</evidence>
<proteinExistence type="predicted"/>
<gene>
    <name evidence="2" type="ORF">TOLI1172_LOCUS3790</name>
</gene>
<dbReference type="EMBL" id="HBFP01005352">
    <property type="protein sequence ID" value="CAD8819401.1"/>
    <property type="molecule type" value="Transcribed_RNA"/>
</dbReference>
<protein>
    <submittedName>
        <fullName evidence="2">Uncharacterized protein</fullName>
    </submittedName>
</protein>
<organism evidence="2">
    <name type="scientific">Timspurckia oligopyrenoides</name>
    <dbReference type="NCBI Taxonomy" id="708627"/>
    <lineage>
        <taxon>Eukaryota</taxon>
        <taxon>Rhodophyta</taxon>
        <taxon>Bangiophyceae</taxon>
        <taxon>Porphyridiales</taxon>
        <taxon>Porphyridiaceae</taxon>
        <taxon>Timspurckia</taxon>
    </lineage>
</organism>
<feature type="region of interest" description="Disordered" evidence="1">
    <location>
        <begin position="1"/>
        <end position="22"/>
    </location>
</feature>
<feature type="region of interest" description="Disordered" evidence="1">
    <location>
        <begin position="127"/>
        <end position="146"/>
    </location>
</feature>
<sequence>MANLTSYSSVPTCSNDHSSSRGMSSMFVKFRTSLSTKCKEQQNSSKLNHRQQIEHFTKSRSSLNFGRKEKPETKSKPFHQTSTSNTLKQRRRTSSSSVNSELINENENRRVSIAIHCRESVDMSRGSIDMSRGSIDMSRSGLSNVKEKNRKSGFKWMLRNEVGVERVSMDQKRMKEETVEAGEESDGEDFVGAFEEEESMEFMDEEPVARKFEGLFKDHKLDGSPIQSEVSLCNKDVF</sequence>
<dbReference type="AlphaFoldDB" id="A0A7S0ZEL9"/>
<feature type="compositionally biased region" description="Polar residues" evidence="1">
    <location>
        <begin position="78"/>
        <end position="87"/>
    </location>
</feature>
<accession>A0A7S0ZEL9</accession>
<reference evidence="2" key="1">
    <citation type="submission" date="2021-01" db="EMBL/GenBank/DDBJ databases">
        <authorList>
            <person name="Corre E."/>
            <person name="Pelletier E."/>
            <person name="Niang G."/>
            <person name="Scheremetjew M."/>
            <person name="Finn R."/>
            <person name="Kale V."/>
            <person name="Holt S."/>
            <person name="Cochrane G."/>
            <person name="Meng A."/>
            <person name="Brown T."/>
            <person name="Cohen L."/>
        </authorList>
    </citation>
    <scope>NUCLEOTIDE SEQUENCE</scope>
    <source>
        <strain evidence="2">CCMP3278</strain>
    </source>
</reference>
<evidence type="ECO:0000313" key="2">
    <source>
        <dbReference type="EMBL" id="CAD8819401.1"/>
    </source>
</evidence>
<name>A0A7S0ZEL9_9RHOD</name>